<comment type="subcellular location">
    <subcellularLocation>
        <location evidence="1">Cell outer membrane</location>
    </subcellularLocation>
</comment>
<evidence type="ECO:0000313" key="7">
    <source>
        <dbReference type="EMBL" id="APZ04062.1"/>
    </source>
</evidence>
<reference evidence="7 8" key="1">
    <citation type="submission" date="2017-01" db="EMBL/GenBank/DDBJ databases">
        <authorList>
            <person name="Cao J.-M."/>
        </authorList>
    </citation>
    <scope>NUCLEOTIDE SEQUENCE [LARGE SCALE GENOMIC DNA]</scope>
    <source>
        <strain evidence="7 8">888-76</strain>
    </source>
</reference>
<dbReference type="Proteomes" id="UP000187148">
    <property type="component" value="Chromosome"/>
</dbReference>
<dbReference type="AlphaFoldDB" id="A0A807LEX6"/>
<protein>
    <submittedName>
        <fullName evidence="7">MltA-interacting MipA family protein</fullName>
    </submittedName>
</protein>
<dbReference type="PANTHER" id="PTHR38776">
    <property type="entry name" value="MLTA-INTERACTING PROTEIN-RELATED"/>
    <property type="match status" value="1"/>
</dbReference>
<dbReference type="PANTHER" id="PTHR38776:SF1">
    <property type="entry name" value="MLTA-INTERACTING PROTEIN-RELATED"/>
    <property type="match status" value="1"/>
</dbReference>
<organism evidence="7 8">
    <name type="scientific">Kosakonia cowanii JCM 10956 = DSM 18146</name>
    <dbReference type="NCBI Taxonomy" id="1300165"/>
    <lineage>
        <taxon>Bacteria</taxon>
        <taxon>Pseudomonadati</taxon>
        <taxon>Pseudomonadota</taxon>
        <taxon>Gammaproteobacteria</taxon>
        <taxon>Enterobacterales</taxon>
        <taxon>Enterobacteriaceae</taxon>
        <taxon>Kosakonia</taxon>
    </lineage>
</organism>
<evidence type="ECO:0000256" key="3">
    <source>
        <dbReference type="ARBA" id="ARBA00022729"/>
    </source>
</evidence>
<keyword evidence="4" id="KW-0472">Membrane</keyword>
<dbReference type="GO" id="GO:0009279">
    <property type="term" value="C:cell outer membrane"/>
    <property type="evidence" value="ECO:0007669"/>
    <property type="project" value="UniProtKB-SubCell"/>
</dbReference>
<evidence type="ECO:0000256" key="6">
    <source>
        <dbReference type="SAM" id="SignalP"/>
    </source>
</evidence>
<keyword evidence="3 6" id="KW-0732">Signal</keyword>
<dbReference type="EMBL" id="CP019445">
    <property type="protein sequence ID" value="APZ04062.1"/>
    <property type="molecule type" value="Genomic_DNA"/>
</dbReference>
<accession>A0A807LEX6</accession>
<evidence type="ECO:0000256" key="4">
    <source>
        <dbReference type="ARBA" id="ARBA00023136"/>
    </source>
</evidence>
<gene>
    <name evidence="7" type="ORF">BWI95_02755</name>
</gene>
<dbReference type="InterPro" id="IPR010583">
    <property type="entry name" value="MipA"/>
</dbReference>
<dbReference type="Pfam" id="PF06629">
    <property type="entry name" value="MipA"/>
    <property type="match status" value="1"/>
</dbReference>
<proteinExistence type="inferred from homology"/>
<dbReference type="RefSeq" id="WP_054804645.1">
    <property type="nucleotide sequence ID" value="NZ_CP019445.1"/>
</dbReference>
<keyword evidence="8" id="KW-1185">Reference proteome</keyword>
<feature type="signal peptide" evidence="6">
    <location>
        <begin position="1"/>
        <end position="24"/>
    </location>
</feature>
<keyword evidence="5" id="KW-0998">Cell outer membrane</keyword>
<evidence type="ECO:0000256" key="5">
    <source>
        <dbReference type="ARBA" id="ARBA00023237"/>
    </source>
</evidence>
<name>A0A807LEX6_9ENTR</name>
<evidence type="ECO:0000313" key="8">
    <source>
        <dbReference type="Proteomes" id="UP000187148"/>
    </source>
</evidence>
<sequence>MITRKRTLYSLCALLATTASAAHADDDPSAQNGVTVGIGAQSAPRYSGSDKQRLQFVPLIQARDNALFIDSQKGIGYDLQSDNGLYLEHTLGYGLGRDESNSSWRDGANSLKGMGKIDATMNTALAVGWSITPWLSVEGKATLPLTDSQGVQYQTSVTLLPVQSASDTVAIQSAALFGDSRYINTFYGVSARQSQRSGFRPYDRAGGFYGVNSSLTWSHQFDEHWGTLLSAGYTWLGDRAGDSPIVSQRNQGTGTVAVTWTF</sequence>
<feature type="chain" id="PRO_5032731155" evidence="6">
    <location>
        <begin position="25"/>
        <end position="262"/>
    </location>
</feature>
<comment type="similarity">
    <text evidence="2">Belongs to the MipA/OmpV family.</text>
</comment>
<evidence type="ECO:0000256" key="2">
    <source>
        <dbReference type="ARBA" id="ARBA00005722"/>
    </source>
</evidence>
<evidence type="ECO:0000256" key="1">
    <source>
        <dbReference type="ARBA" id="ARBA00004442"/>
    </source>
</evidence>
<dbReference type="KEGG" id="kco:BWI95_02755"/>